<keyword evidence="3" id="KW-1185">Reference proteome</keyword>
<evidence type="ECO:0000313" key="2">
    <source>
        <dbReference type="EMBL" id="MFC0272627.1"/>
    </source>
</evidence>
<dbReference type="RefSeq" id="WP_378935132.1">
    <property type="nucleotide sequence ID" value="NZ_JBHLVO010000011.1"/>
</dbReference>
<feature type="transmembrane region" description="Helical" evidence="1">
    <location>
        <begin position="6"/>
        <end position="26"/>
    </location>
</feature>
<keyword evidence="1" id="KW-1133">Transmembrane helix</keyword>
<name>A0ABV6GG15_9BACI</name>
<feature type="transmembrane region" description="Helical" evidence="1">
    <location>
        <begin position="67"/>
        <end position="86"/>
    </location>
</feature>
<organism evidence="2 3">
    <name type="scientific">Metabacillus herbersteinensis</name>
    <dbReference type="NCBI Taxonomy" id="283816"/>
    <lineage>
        <taxon>Bacteria</taxon>
        <taxon>Bacillati</taxon>
        <taxon>Bacillota</taxon>
        <taxon>Bacilli</taxon>
        <taxon>Bacillales</taxon>
        <taxon>Bacillaceae</taxon>
        <taxon>Metabacillus</taxon>
    </lineage>
</organism>
<dbReference type="EMBL" id="JBHLVO010000011">
    <property type="protein sequence ID" value="MFC0272627.1"/>
    <property type="molecule type" value="Genomic_DNA"/>
</dbReference>
<comment type="caution">
    <text evidence="2">The sequence shown here is derived from an EMBL/GenBank/DDBJ whole genome shotgun (WGS) entry which is preliminary data.</text>
</comment>
<keyword evidence="1" id="KW-0472">Membrane</keyword>
<dbReference type="Pfam" id="PF10823">
    <property type="entry name" value="DUF2568"/>
    <property type="match status" value="1"/>
</dbReference>
<dbReference type="InterPro" id="IPR021214">
    <property type="entry name" value="DUF2568"/>
</dbReference>
<feature type="transmembrane region" description="Helical" evidence="1">
    <location>
        <begin position="93"/>
        <end position="110"/>
    </location>
</feature>
<evidence type="ECO:0000313" key="3">
    <source>
        <dbReference type="Proteomes" id="UP001589854"/>
    </source>
</evidence>
<dbReference type="Proteomes" id="UP001589854">
    <property type="component" value="Unassembled WGS sequence"/>
</dbReference>
<reference evidence="2 3" key="1">
    <citation type="submission" date="2024-09" db="EMBL/GenBank/DDBJ databases">
        <authorList>
            <person name="Sun Q."/>
            <person name="Mori K."/>
        </authorList>
    </citation>
    <scope>NUCLEOTIDE SEQUENCE [LARGE SCALE GENOMIC DNA]</scope>
    <source>
        <strain evidence="2 3">CCM 7228</strain>
    </source>
</reference>
<accession>A0ABV6GG15</accession>
<keyword evidence="1" id="KW-0812">Transmembrane</keyword>
<sequence>MFIFEAAIISLFFLLELFALASWSLWGFRASTSLPVKVILGIGSPLLVAFIWGTFISPKATVPVPLFLRIILQLSVFLSAAIALHLSGHRKLAMIFIAVAIIETAILHLLKL</sequence>
<gene>
    <name evidence="2" type="ORF">ACFFIX_14420</name>
</gene>
<evidence type="ECO:0000256" key="1">
    <source>
        <dbReference type="SAM" id="Phobius"/>
    </source>
</evidence>
<protein>
    <submittedName>
        <fullName evidence="2">YrdB family protein</fullName>
    </submittedName>
</protein>
<proteinExistence type="predicted"/>
<feature type="transmembrane region" description="Helical" evidence="1">
    <location>
        <begin position="38"/>
        <end position="55"/>
    </location>
</feature>